<gene>
    <name evidence="7" type="ORF">GOB87_09665</name>
</gene>
<comment type="function">
    <text evidence="4">Involved in chromosome partition. Localize to both poles of the predivisional cell following completion of DNA replication. Binds to the DNA origin of replication.</text>
</comment>
<dbReference type="FunFam" id="3.90.1530.30:FF:000001">
    <property type="entry name" value="Chromosome partitioning protein ParB"/>
    <property type="match status" value="1"/>
</dbReference>
<evidence type="ECO:0000313" key="8">
    <source>
        <dbReference type="Proteomes" id="UP000597459"/>
    </source>
</evidence>
<feature type="region of interest" description="Disordered" evidence="5">
    <location>
        <begin position="1"/>
        <end position="66"/>
    </location>
</feature>
<dbReference type="FunFam" id="1.10.10.2830:FF:000001">
    <property type="entry name" value="Chromosome partitioning protein ParB"/>
    <property type="match status" value="1"/>
</dbReference>
<dbReference type="AlphaFoldDB" id="A0A967EJ20"/>
<evidence type="ECO:0000259" key="6">
    <source>
        <dbReference type="SMART" id="SM00470"/>
    </source>
</evidence>
<dbReference type="Pfam" id="PF17762">
    <property type="entry name" value="HTH_ParB"/>
    <property type="match status" value="1"/>
</dbReference>
<feature type="domain" description="ParB-like N-terminal" evidence="6">
    <location>
        <begin position="50"/>
        <end position="142"/>
    </location>
</feature>
<dbReference type="EMBL" id="WOTH01000018">
    <property type="protein sequence ID" value="NHO54219.1"/>
    <property type="molecule type" value="Genomic_DNA"/>
</dbReference>
<dbReference type="InterPro" id="IPR004437">
    <property type="entry name" value="ParB/RepB/Spo0J"/>
</dbReference>
<dbReference type="InterPro" id="IPR057240">
    <property type="entry name" value="ParB_dimer_C"/>
</dbReference>
<dbReference type="GO" id="GO:0005694">
    <property type="term" value="C:chromosome"/>
    <property type="evidence" value="ECO:0007669"/>
    <property type="project" value="TreeGrafter"/>
</dbReference>
<dbReference type="InterPro" id="IPR050336">
    <property type="entry name" value="Chromosome_partition/occlusion"/>
</dbReference>
<evidence type="ECO:0000256" key="1">
    <source>
        <dbReference type="ARBA" id="ARBA00006295"/>
    </source>
</evidence>
<dbReference type="SUPFAM" id="SSF110849">
    <property type="entry name" value="ParB/Sulfiredoxin"/>
    <property type="match status" value="1"/>
</dbReference>
<dbReference type="SMART" id="SM00470">
    <property type="entry name" value="ParB"/>
    <property type="match status" value="1"/>
</dbReference>
<keyword evidence="8" id="KW-1185">Reference proteome</keyword>
<dbReference type="RefSeq" id="WP_166315881.1">
    <property type="nucleotide sequence ID" value="NZ_WOTH01000018.1"/>
</dbReference>
<accession>A0A967EJ20</accession>
<dbReference type="GO" id="GO:0007059">
    <property type="term" value="P:chromosome segregation"/>
    <property type="evidence" value="ECO:0007669"/>
    <property type="project" value="UniProtKB-KW"/>
</dbReference>
<evidence type="ECO:0000256" key="2">
    <source>
        <dbReference type="ARBA" id="ARBA00022829"/>
    </source>
</evidence>
<dbReference type="GO" id="GO:0003677">
    <property type="term" value="F:DNA binding"/>
    <property type="evidence" value="ECO:0007669"/>
    <property type="project" value="UniProtKB-KW"/>
</dbReference>
<protein>
    <submittedName>
        <fullName evidence="7">ParB/RepB/Spo0J family partition protein</fullName>
    </submittedName>
</protein>
<keyword evidence="3" id="KW-0238">DNA-binding</keyword>
<evidence type="ECO:0000313" key="7">
    <source>
        <dbReference type="EMBL" id="NHO54219.1"/>
    </source>
</evidence>
<dbReference type="Pfam" id="PF02195">
    <property type="entry name" value="ParB_N"/>
    <property type="match status" value="1"/>
</dbReference>
<dbReference type="NCBIfam" id="TIGR00180">
    <property type="entry name" value="parB_part"/>
    <property type="match status" value="1"/>
</dbReference>
<dbReference type="Proteomes" id="UP000597459">
    <property type="component" value="Unassembled WGS sequence"/>
</dbReference>
<organism evidence="7 8">
    <name type="scientific">Acetobacter estunensis</name>
    <dbReference type="NCBI Taxonomy" id="104097"/>
    <lineage>
        <taxon>Bacteria</taxon>
        <taxon>Pseudomonadati</taxon>
        <taxon>Pseudomonadota</taxon>
        <taxon>Alphaproteobacteria</taxon>
        <taxon>Acetobacterales</taxon>
        <taxon>Acetobacteraceae</taxon>
        <taxon>Acetobacter</taxon>
    </lineage>
</organism>
<evidence type="ECO:0000256" key="3">
    <source>
        <dbReference type="ARBA" id="ARBA00023125"/>
    </source>
</evidence>
<name>A0A967EJ20_9PROT</name>
<comment type="similarity">
    <text evidence="1">Belongs to the ParB family.</text>
</comment>
<evidence type="ECO:0000256" key="4">
    <source>
        <dbReference type="ARBA" id="ARBA00025472"/>
    </source>
</evidence>
<keyword evidence="2" id="KW-0159">Chromosome partition</keyword>
<dbReference type="Gene3D" id="1.10.10.2830">
    <property type="match status" value="1"/>
</dbReference>
<dbReference type="PANTHER" id="PTHR33375:SF1">
    <property type="entry name" value="CHROMOSOME-PARTITIONING PROTEIN PARB-RELATED"/>
    <property type="match status" value="1"/>
</dbReference>
<dbReference type="InterPro" id="IPR003115">
    <property type="entry name" value="ParB_N"/>
</dbReference>
<sequence length="307" mass="33726">MSTKKKATARPRLGRGLAALLGEQAPVQPSTPSTDATPEAPRKLPGAHVSSLPIETLEPSPFQPRQNMEPEALTELTESIRARGILQPILARPHPDKPGTWQIIGGERRWRAAQQAGLHEIPVLVRELDDTNAMAAALVENLQRSDLNPMEEAEGFSRLIEDYHLTQDELARAIGKSRPHITNTLRLLRLPAPLRRDVTEGKLSAGHARALLGHPDPVAAARDVMARDLSVRQTEALVQRAAKTASTKTEGKPVREKRDPEIAMLERDLSAKLGLRVQIKFDGRGGAISFNYNSLDQFDALLALLNR</sequence>
<dbReference type="InterPro" id="IPR041468">
    <property type="entry name" value="HTH_ParB/Spo0J"/>
</dbReference>
<dbReference type="CDD" id="cd16393">
    <property type="entry name" value="SPO0J_N"/>
    <property type="match status" value="1"/>
</dbReference>
<feature type="compositionally biased region" description="Basic residues" evidence="5">
    <location>
        <begin position="1"/>
        <end position="13"/>
    </location>
</feature>
<dbReference type="PANTHER" id="PTHR33375">
    <property type="entry name" value="CHROMOSOME-PARTITIONING PROTEIN PARB-RELATED"/>
    <property type="match status" value="1"/>
</dbReference>
<proteinExistence type="inferred from homology"/>
<dbReference type="InterPro" id="IPR036086">
    <property type="entry name" value="ParB/Sulfiredoxin_sf"/>
</dbReference>
<dbReference type="Pfam" id="PF23552">
    <property type="entry name" value="ParB_C"/>
    <property type="match status" value="1"/>
</dbReference>
<dbReference type="Gene3D" id="3.90.1530.30">
    <property type="match status" value="1"/>
</dbReference>
<reference evidence="7" key="1">
    <citation type="submission" date="2019-11" db="EMBL/GenBank/DDBJ databases">
        <title>Description of new Acetobacter species.</title>
        <authorList>
            <person name="Cleenwerck I."/>
            <person name="Sombolestani A.S."/>
        </authorList>
    </citation>
    <scope>NUCLEOTIDE SEQUENCE</scope>
    <source>
        <strain evidence="7">LMG 1626</strain>
    </source>
</reference>
<comment type="caution">
    <text evidence="7">The sequence shown here is derived from an EMBL/GenBank/DDBJ whole genome shotgun (WGS) entry which is preliminary data.</text>
</comment>
<feature type="compositionally biased region" description="Polar residues" evidence="5">
    <location>
        <begin position="27"/>
        <end position="36"/>
    </location>
</feature>
<dbReference type="GO" id="GO:0045881">
    <property type="term" value="P:positive regulation of sporulation resulting in formation of a cellular spore"/>
    <property type="evidence" value="ECO:0007669"/>
    <property type="project" value="TreeGrafter"/>
</dbReference>
<evidence type="ECO:0000256" key="5">
    <source>
        <dbReference type="SAM" id="MobiDB-lite"/>
    </source>
</evidence>